<proteinExistence type="predicted"/>
<feature type="domain" description="CinA C-terminal" evidence="1">
    <location>
        <begin position="5"/>
        <end position="148"/>
    </location>
</feature>
<accession>A0ABS7HHX6</accession>
<dbReference type="Proteomes" id="UP001196843">
    <property type="component" value="Unassembled WGS sequence"/>
</dbReference>
<evidence type="ECO:0000313" key="2">
    <source>
        <dbReference type="EMBL" id="MBW9092323.1"/>
    </source>
</evidence>
<name>A0ABS7HHX6_9MICO</name>
<evidence type="ECO:0000313" key="3">
    <source>
        <dbReference type="Proteomes" id="UP001196843"/>
    </source>
</evidence>
<organism evidence="2 3">
    <name type="scientific">Microbacterium jejuense</name>
    <dbReference type="NCBI Taxonomy" id="1263637"/>
    <lineage>
        <taxon>Bacteria</taxon>
        <taxon>Bacillati</taxon>
        <taxon>Actinomycetota</taxon>
        <taxon>Actinomycetes</taxon>
        <taxon>Micrococcales</taxon>
        <taxon>Microbacteriaceae</taxon>
        <taxon>Microbacterium</taxon>
    </lineage>
</organism>
<dbReference type="Gene3D" id="3.90.950.20">
    <property type="entry name" value="CinA-like"/>
    <property type="match status" value="1"/>
</dbReference>
<reference evidence="2 3" key="1">
    <citation type="journal article" date="2021" name="MBio">
        <title>Poor Competitiveness of Bradyrhizobium in Pigeon Pea Root Colonization in Indian Soils.</title>
        <authorList>
            <person name="Chalasani D."/>
            <person name="Basu A."/>
            <person name="Pullabhotla S.V.S.R.N."/>
            <person name="Jorrin B."/>
            <person name="Neal A.L."/>
            <person name="Poole P.S."/>
            <person name="Podile A.R."/>
            <person name="Tkacz A."/>
        </authorList>
    </citation>
    <scope>NUCLEOTIDE SEQUENCE [LARGE SCALE GENOMIC DNA]</scope>
    <source>
        <strain evidence="2 3">HU14</strain>
    </source>
</reference>
<dbReference type="InterPro" id="IPR008136">
    <property type="entry name" value="CinA_C"/>
</dbReference>
<protein>
    <submittedName>
        <fullName evidence="2">CinA family protein</fullName>
    </submittedName>
</protein>
<keyword evidence="3" id="KW-1185">Reference proteome</keyword>
<dbReference type="InterPro" id="IPR036653">
    <property type="entry name" value="CinA-like_C"/>
</dbReference>
<comment type="caution">
    <text evidence="2">The sequence shown here is derived from an EMBL/GenBank/DDBJ whole genome shotgun (WGS) entry which is preliminary data.</text>
</comment>
<evidence type="ECO:0000259" key="1">
    <source>
        <dbReference type="Pfam" id="PF02464"/>
    </source>
</evidence>
<dbReference type="EMBL" id="JAEUAW010000001">
    <property type="protein sequence ID" value="MBW9092323.1"/>
    <property type="molecule type" value="Genomic_DNA"/>
</dbReference>
<dbReference type="Pfam" id="PF02464">
    <property type="entry name" value="CinA"/>
    <property type="match status" value="1"/>
</dbReference>
<gene>
    <name evidence="2" type="ORF">JNB62_01340</name>
</gene>
<dbReference type="SUPFAM" id="SSF142433">
    <property type="entry name" value="CinA-like"/>
    <property type="match status" value="1"/>
</dbReference>
<dbReference type="NCBIfam" id="TIGR00199">
    <property type="entry name" value="PncC_domain"/>
    <property type="match status" value="1"/>
</dbReference>
<sequence>MTTDAERLAHACSRSGLRIAVAESLTSGMLASAVGSGPDAQEWFCGGIVAYRTEVKERLLGLPPGVDPCSDVCATQLAAGARELLGADIAVSTTGVGGPDPEDGHPPGTVYLGWSTETDAGAHLLRLTGDPEAVLQQTVDAALGLLLDRVSSTTATGK</sequence>
<dbReference type="RefSeq" id="WP_220299071.1">
    <property type="nucleotide sequence ID" value="NZ_JAEUAW010000001.1"/>
</dbReference>